<dbReference type="EMBL" id="CP049056">
    <property type="protein sequence ID" value="QIE56176.1"/>
    <property type="molecule type" value="Genomic_DNA"/>
</dbReference>
<protein>
    <recommendedName>
        <fullName evidence="3">DUF11 domain-containing protein</fullName>
    </recommendedName>
</protein>
<dbReference type="AlphaFoldDB" id="A0A7L5C126"/>
<dbReference type="RefSeq" id="WP_165099060.1">
    <property type="nucleotide sequence ID" value="NZ_CP049056.1"/>
</dbReference>
<sequence>MKMERPESGFYRSRVRRLEDRVRLNAAPEAVVSDLPDDQFINEDFQFSVTFDNVADVNDADPNDIGYGPFVDVTVGPGVAVNNVSYLGVSTQAQEVGAWDGSQWVDASGDPVTEHPLDQAGGLLEIPDGVALGLDENASWLNVLAPFGSYTPDHPEIELVFSATMTESPDTMTPSGAVPGDDILITAQGDFQFGGDPLDNPSTDPPIQQGAAQSDSVTPIIMRLVKAVQLPEAEKAQGPNFDFTYTITVEIADSVTATDLNIRDLLPDNLFFLNADAPGADTIDAPGAGESQGVPGVGTVTEATFTYDMVTGTTAGNDIVITLTAYAPEFAADGTDLDAMDEDSPAAYVVATNNAEVVSADYMAPDGTIVPVGGTNSGQLQDSIDITIRPYTVLKAVVVEGGGDAKPGKYLEFNVDLGEEGFRRWDGPCAGVAGRNERPDLFLPVQHDGWRE</sequence>
<reference evidence="1 2" key="1">
    <citation type="submission" date="2020-02" db="EMBL/GenBank/DDBJ databases">
        <title>complete genome sequence of Rhodobacteraceae bacterium.</title>
        <authorList>
            <person name="Park J."/>
            <person name="Kim Y.-S."/>
            <person name="Kim K.-H."/>
        </authorList>
    </citation>
    <scope>NUCLEOTIDE SEQUENCE [LARGE SCALE GENOMIC DNA]</scope>
    <source>
        <strain evidence="1 2">RR4-56</strain>
    </source>
</reference>
<name>A0A7L5C126_9RHOB</name>
<evidence type="ECO:0008006" key="3">
    <source>
        <dbReference type="Google" id="ProtNLM"/>
    </source>
</evidence>
<evidence type="ECO:0000313" key="1">
    <source>
        <dbReference type="EMBL" id="QIE56176.1"/>
    </source>
</evidence>
<proteinExistence type="predicted"/>
<dbReference type="Proteomes" id="UP000503336">
    <property type="component" value="Chromosome"/>
</dbReference>
<keyword evidence="2" id="KW-1185">Reference proteome</keyword>
<gene>
    <name evidence="1" type="ORF">G5B40_12310</name>
</gene>
<evidence type="ECO:0000313" key="2">
    <source>
        <dbReference type="Proteomes" id="UP000503336"/>
    </source>
</evidence>
<organism evidence="1 2">
    <name type="scientific">Pikeienuella piscinae</name>
    <dbReference type="NCBI Taxonomy" id="2748098"/>
    <lineage>
        <taxon>Bacteria</taxon>
        <taxon>Pseudomonadati</taxon>
        <taxon>Pseudomonadota</taxon>
        <taxon>Alphaproteobacteria</taxon>
        <taxon>Rhodobacterales</taxon>
        <taxon>Paracoccaceae</taxon>
        <taxon>Pikeienuella</taxon>
    </lineage>
</organism>
<accession>A0A7L5C126</accession>
<dbReference type="KEGG" id="hdh:G5B40_12310"/>